<dbReference type="Proteomes" id="UP000077069">
    <property type="component" value="Unassembled WGS sequence"/>
</dbReference>
<dbReference type="EMBL" id="KV441553">
    <property type="protein sequence ID" value="OAG04844.1"/>
    <property type="molecule type" value="Genomic_DNA"/>
</dbReference>
<dbReference type="InterPro" id="IPR002347">
    <property type="entry name" value="SDR_fam"/>
</dbReference>
<evidence type="ECO:0000256" key="2">
    <source>
        <dbReference type="ARBA" id="ARBA00023002"/>
    </source>
</evidence>
<keyword evidence="4" id="KW-1185">Reference proteome</keyword>
<evidence type="ECO:0000256" key="1">
    <source>
        <dbReference type="ARBA" id="ARBA00006484"/>
    </source>
</evidence>
<organism evidence="3 4">
    <name type="scientific">Paraphaeosphaeria sporulosa</name>
    <dbReference type="NCBI Taxonomy" id="1460663"/>
    <lineage>
        <taxon>Eukaryota</taxon>
        <taxon>Fungi</taxon>
        <taxon>Dikarya</taxon>
        <taxon>Ascomycota</taxon>
        <taxon>Pezizomycotina</taxon>
        <taxon>Dothideomycetes</taxon>
        <taxon>Pleosporomycetidae</taxon>
        <taxon>Pleosporales</taxon>
        <taxon>Massarineae</taxon>
        <taxon>Didymosphaeriaceae</taxon>
        <taxon>Paraphaeosphaeria</taxon>
    </lineage>
</organism>
<sequence>MAGQTPDPDYFVKAQQFTAKTYRDVYPAIDPTSSSLSQAGKVVIITGASQGLGAKGFVQAFAATGPKALVLVARNAKKLEEVAASVNEKFPNVETLIVSTDVADPESVAALFEKVKSKYGHADVLVNNAAVFNSLSSVKDEDHKVWWGDMTVNIYGTFLVTQGFLKLLPESAPAKIITLTTGAAYQVFPNLSSYGLSKLVVFELMDYVRAENPNVTAVAVHPGIVPTDMLKDAFAPFAHDTPQLVGGLATWIAGWEGADRAFLSGRYLSANWDVEELVKRKEEIVEQNLLKMDLTGKFGEEQFK</sequence>
<evidence type="ECO:0000313" key="3">
    <source>
        <dbReference type="EMBL" id="OAG04844.1"/>
    </source>
</evidence>
<comment type="similarity">
    <text evidence="1">Belongs to the short-chain dehydrogenases/reductases (SDR) family.</text>
</comment>
<dbReference type="STRING" id="1460663.A0A177CAU5"/>
<evidence type="ECO:0000313" key="4">
    <source>
        <dbReference type="Proteomes" id="UP000077069"/>
    </source>
</evidence>
<dbReference type="OrthoDB" id="1933717at2759"/>
<dbReference type="PANTHER" id="PTHR42901:SF1">
    <property type="entry name" value="ALCOHOL DEHYDROGENASE"/>
    <property type="match status" value="1"/>
</dbReference>
<dbReference type="InParanoid" id="A0A177CAU5"/>
<dbReference type="GO" id="GO:0016491">
    <property type="term" value="F:oxidoreductase activity"/>
    <property type="evidence" value="ECO:0007669"/>
    <property type="project" value="UniProtKB-KW"/>
</dbReference>
<gene>
    <name evidence="3" type="ORF">CC84DRAFT_1206413</name>
</gene>
<dbReference type="AlphaFoldDB" id="A0A177CAU5"/>
<name>A0A177CAU5_9PLEO</name>
<dbReference type="InterPro" id="IPR036291">
    <property type="entry name" value="NAD(P)-bd_dom_sf"/>
</dbReference>
<accession>A0A177CAU5</accession>
<protein>
    <submittedName>
        <fullName evidence="3">NAD(P)-binding protein</fullName>
    </submittedName>
</protein>
<dbReference type="RefSeq" id="XP_018035209.1">
    <property type="nucleotide sequence ID" value="XM_018182028.1"/>
</dbReference>
<dbReference type="GeneID" id="28765514"/>
<keyword evidence="2" id="KW-0560">Oxidoreductase</keyword>
<dbReference type="PANTHER" id="PTHR42901">
    <property type="entry name" value="ALCOHOL DEHYDROGENASE"/>
    <property type="match status" value="1"/>
</dbReference>
<dbReference type="PRINTS" id="PR00081">
    <property type="entry name" value="GDHRDH"/>
</dbReference>
<reference evidence="3 4" key="1">
    <citation type="submission" date="2016-05" db="EMBL/GenBank/DDBJ databases">
        <title>Comparative analysis of secretome profiles of manganese(II)-oxidizing ascomycete fungi.</title>
        <authorList>
            <consortium name="DOE Joint Genome Institute"/>
            <person name="Zeiner C.A."/>
            <person name="Purvine S.O."/>
            <person name="Zink E.M."/>
            <person name="Wu S."/>
            <person name="Pasa-Tolic L."/>
            <person name="Chaput D.L."/>
            <person name="Haridas S."/>
            <person name="Grigoriev I.V."/>
            <person name="Santelli C.M."/>
            <person name="Hansel C.M."/>
        </authorList>
    </citation>
    <scope>NUCLEOTIDE SEQUENCE [LARGE SCALE GENOMIC DNA]</scope>
    <source>
        <strain evidence="3 4">AP3s5-JAC2a</strain>
    </source>
</reference>
<dbReference type="SUPFAM" id="SSF51735">
    <property type="entry name" value="NAD(P)-binding Rossmann-fold domains"/>
    <property type="match status" value="1"/>
</dbReference>
<dbReference type="Gene3D" id="3.40.50.720">
    <property type="entry name" value="NAD(P)-binding Rossmann-like Domain"/>
    <property type="match status" value="1"/>
</dbReference>
<proteinExistence type="inferred from homology"/>
<dbReference type="CDD" id="cd05233">
    <property type="entry name" value="SDR_c"/>
    <property type="match status" value="1"/>
</dbReference>
<dbReference type="Pfam" id="PF00106">
    <property type="entry name" value="adh_short"/>
    <property type="match status" value="1"/>
</dbReference>